<organism evidence="2 3">
    <name type="scientific">Thalassiosira oceanica</name>
    <name type="common">Marine diatom</name>
    <dbReference type="NCBI Taxonomy" id="159749"/>
    <lineage>
        <taxon>Eukaryota</taxon>
        <taxon>Sar</taxon>
        <taxon>Stramenopiles</taxon>
        <taxon>Ochrophyta</taxon>
        <taxon>Bacillariophyta</taxon>
        <taxon>Coscinodiscophyceae</taxon>
        <taxon>Thalassiosirophycidae</taxon>
        <taxon>Thalassiosirales</taxon>
        <taxon>Thalassiosiraceae</taxon>
        <taxon>Thalassiosira</taxon>
    </lineage>
</organism>
<protein>
    <submittedName>
        <fullName evidence="2">Uncharacterized protein</fullName>
    </submittedName>
</protein>
<evidence type="ECO:0000256" key="1">
    <source>
        <dbReference type="SAM" id="MobiDB-lite"/>
    </source>
</evidence>
<dbReference type="AlphaFoldDB" id="K0R149"/>
<dbReference type="Proteomes" id="UP000266841">
    <property type="component" value="Unassembled WGS sequence"/>
</dbReference>
<proteinExistence type="predicted"/>
<comment type="caution">
    <text evidence="2">The sequence shown here is derived from an EMBL/GenBank/DDBJ whole genome shotgun (WGS) entry which is preliminary data.</text>
</comment>
<sequence>MASPGGPMTAPLAPIYPQYTPMMKCCGRGTIPIALQLAALSMKLAGTTANLLITGCTRPAKVSELLTVDNVIFQKQAATEVRCGLVGITNLEAHLNQRSCRRVGGSATVRHSNRPHRDPALGRGPTVTLRPGMDAGIPAALQGYPGQSAAQGPRTPHL</sequence>
<feature type="region of interest" description="Disordered" evidence="1">
    <location>
        <begin position="104"/>
        <end position="158"/>
    </location>
</feature>
<gene>
    <name evidence="2" type="ORF">THAOC_35855</name>
</gene>
<evidence type="ECO:0000313" key="3">
    <source>
        <dbReference type="Proteomes" id="UP000266841"/>
    </source>
</evidence>
<name>K0R149_THAOC</name>
<keyword evidence="3" id="KW-1185">Reference proteome</keyword>
<evidence type="ECO:0000313" key="2">
    <source>
        <dbReference type="EMBL" id="EJK45530.1"/>
    </source>
</evidence>
<accession>K0R149</accession>
<reference evidence="2 3" key="1">
    <citation type="journal article" date="2012" name="Genome Biol.">
        <title>Genome and low-iron response of an oceanic diatom adapted to chronic iron limitation.</title>
        <authorList>
            <person name="Lommer M."/>
            <person name="Specht M."/>
            <person name="Roy A.S."/>
            <person name="Kraemer L."/>
            <person name="Andreson R."/>
            <person name="Gutowska M.A."/>
            <person name="Wolf J."/>
            <person name="Bergner S.V."/>
            <person name="Schilhabel M.B."/>
            <person name="Klostermeier U.C."/>
            <person name="Beiko R.G."/>
            <person name="Rosenstiel P."/>
            <person name="Hippler M."/>
            <person name="Laroche J."/>
        </authorList>
    </citation>
    <scope>NUCLEOTIDE SEQUENCE [LARGE SCALE GENOMIC DNA]</scope>
    <source>
        <strain evidence="2 3">CCMP1005</strain>
    </source>
</reference>
<dbReference type="EMBL" id="AGNL01048446">
    <property type="protein sequence ID" value="EJK45530.1"/>
    <property type="molecule type" value="Genomic_DNA"/>
</dbReference>